<dbReference type="CDD" id="cd00086">
    <property type="entry name" value="homeodomain"/>
    <property type="match status" value="1"/>
</dbReference>
<feature type="DNA-binding region" description="Homeobox" evidence="4">
    <location>
        <begin position="660"/>
        <end position="722"/>
    </location>
</feature>
<evidence type="ECO:0000256" key="4">
    <source>
        <dbReference type="PROSITE-ProRule" id="PRU00108"/>
    </source>
</evidence>
<dbReference type="Proteomes" id="UP000694255">
    <property type="component" value="Unassembled WGS sequence"/>
</dbReference>
<keyword evidence="1 4" id="KW-0238">DNA-binding</keyword>
<dbReference type="InterPro" id="IPR001356">
    <property type="entry name" value="HD"/>
</dbReference>
<evidence type="ECO:0000259" key="6">
    <source>
        <dbReference type="PROSITE" id="PS50071"/>
    </source>
</evidence>
<dbReference type="GO" id="GO:0006355">
    <property type="term" value="P:regulation of DNA-templated transcription"/>
    <property type="evidence" value="ECO:0007669"/>
    <property type="project" value="InterPro"/>
</dbReference>
<evidence type="ECO:0000256" key="2">
    <source>
        <dbReference type="ARBA" id="ARBA00023155"/>
    </source>
</evidence>
<comment type="subcellular location">
    <subcellularLocation>
        <location evidence="4">Nucleus</location>
    </subcellularLocation>
</comment>
<dbReference type="InterPro" id="IPR008422">
    <property type="entry name" value="KN_HD"/>
</dbReference>
<proteinExistence type="predicted"/>
<gene>
    <name evidence="7" type="ORF">J8A68_001853</name>
</gene>
<evidence type="ECO:0000313" key="8">
    <source>
        <dbReference type="Proteomes" id="UP000694255"/>
    </source>
</evidence>
<dbReference type="AlphaFoldDB" id="A0A8J5QQJ3"/>
<name>A0A8J5QQJ3_9ASCO</name>
<comment type="caution">
    <text evidence="7">The sequence shown here is derived from an EMBL/GenBank/DDBJ whole genome shotgun (WGS) entry which is preliminary data.</text>
</comment>
<dbReference type="GO" id="GO:0005634">
    <property type="term" value="C:nucleus"/>
    <property type="evidence" value="ECO:0007669"/>
    <property type="project" value="UniProtKB-SubCell"/>
</dbReference>
<keyword evidence="8" id="KW-1185">Reference proteome</keyword>
<organism evidence="7 8">
    <name type="scientific">[Candida] subhashii</name>
    <dbReference type="NCBI Taxonomy" id="561895"/>
    <lineage>
        <taxon>Eukaryota</taxon>
        <taxon>Fungi</taxon>
        <taxon>Dikarya</taxon>
        <taxon>Ascomycota</taxon>
        <taxon>Saccharomycotina</taxon>
        <taxon>Pichiomycetes</taxon>
        <taxon>Debaryomycetaceae</taxon>
        <taxon>Spathaspora</taxon>
    </lineage>
</organism>
<dbReference type="RefSeq" id="XP_049264860.1">
    <property type="nucleotide sequence ID" value="XM_049405541.1"/>
</dbReference>
<dbReference type="Pfam" id="PF05920">
    <property type="entry name" value="Homeobox_KN"/>
    <property type="match status" value="1"/>
</dbReference>
<dbReference type="GeneID" id="73468654"/>
<keyword evidence="3 4" id="KW-0539">Nucleus</keyword>
<dbReference type="GO" id="GO:0003677">
    <property type="term" value="F:DNA binding"/>
    <property type="evidence" value="ECO:0007669"/>
    <property type="project" value="UniProtKB-UniRule"/>
</dbReference>
<dbReference type="InterPro" id="IPR050224">
    <property type="entry name" value="TALE_homeobox"/>
</dbReference>
<dbReference type="PANTHER" id="PTHR11850">
    <property type="entry name" value="HOMEOBOX PROTEIN TRANSCRIPTION FACTORS"/>
    <property type="match status" value="1"/>
</dbReference>
<sequence>MKLLQHKVSTSNCVCNFSRSLHTTSTALKQQAIRTSDQPLALVSIPSPSSTTEITKSSKPIANGKKFWLPLVSERINPINKLDITIDDENNIKSNSPITLEQAWNYFFATKQSLQLPGNRKVEKVRRQWFSMTNLMREDIRSTYQELLQSGKDLWNKQHVDLKLILSENISVLTGVRFKFRDDGSCKAIVEEEVNLHHAEKYFNQVTGCGKDIGNNTRPSFESLCNEEKLAYRDTYLNLLSSGRDIYNGKIIPLTGAPAQNDDHPYIEPDPEEAIEIKKVKVSKDMVRAFYRKLKVHHYLPVAGTIHIADTAYSMAAHQFYTLSTEQRDYYKPIFLDWYSRVKNKSMSSSAKEGTRRSLNIPPNSGRVIARQANFGHAFRYFRYQALRKTNVDGRVASATLEWNKLSSEEKNCYRLVYQKILDLGYCMHNSRLIPIQEKESIEKKRRRNVPLTNAYLYYRLEKLHVIGQEGKEWKNLDESEKNACLEELNQLVHEGKGECSTPEIISFIVSIRSSLISQDEGIVPTRENVFIYYVLKLRRELLNTDLTVHAIRTIAKRKWDKMTLQDFDKLDREYRSIVPWSASQSTWEEEDPTMSPLSLPASPTFYGVATTPVGQIHPRENSYPIAGHHPPPGIGIMTHNSSGHDHSSSVGELDSPPTKRMTRKKFPEEITNILLKWLNDHLNNPYPNLFEKSQLTMATGLNKKQLDAWFYVARRKKNNRLKAQKKLNLV</sequence>
<dbReference type="SMART" id="SM00389">
    <property type="entry name" value="HOX"/>
    <property type="match status" value="1"/>
</dbReference>
<feature type="domain" description="Homeobox" evidence="6">
    <location>
        <begin position="658"/>
        <end position="721"/>
    </location>
</feature>
<evidence type="ECO:0000313" key="7">
    <source>
        <dbReference type="EMBL" id="KAG7664628.1"/>
    </source>
</evidence>
<accession>A0A8J5QQJ3</accession>
<keyword evidence="2 4" id="KW-0371">Homeobox</keyword>
<evidence type="ECO:0000256" key="1">
    <source>
        <dbReference type="ARBA" id="ARBA00023125"/>
    </source>
</evidence>
<dbReference type="EMBL" id="JAGSYN010000069">
    <property type="protein sequence ID" value="KAG7664628.1"/>
    <property type="molecule type" value="Genomic_DNA"/>
</dbReference>
<protein>
    <recommendedName>
        <fullName evidence="6">Homeobox domain-containing protein</fullName>
    </recommendedName>
</protein>
<dbReference type="OrthoDB" id="4008151at2759"/>
<feature type="region of interest" description="Disordered" evidence="5">
    <location>
        <begin position="643"/>
        <end position="663"/>
    </location>
</feature>
<reference evidence="7 8" key="1">
    <citation type="journal article" date="2021" name="DNA Res.">
        <title>Genome analysis of Candida subhashii reveals its hybrid nature and dual mitochondrial genome conformations.</title>
        <authorList>
            <person name="Mixao V."/>
            <person name="Hegedusova E."/>
            <person name="Saus E."/>
            <person name="Pryszcz L.P."/>
            <person name="Cillingova A."/>
            <person name="Nosek J."/>
            <person name="Gabaldon T."/>
        </authorList>
    </citation>
    <scope>NUCLEOTIDE SEQUENCE [LARGE SCALE GENOMIC DNA]</scope>
    <source>
        <strain evidence="7 8">CBS 10753</strain>
    </source>
</reference>
<evidence type="ECO:0000256" key="3">
    <source>
        <dbReference type="ARBA" id="ARBA00023242"/>
    </source>
</evidence>
<dbReference type="PROSITE" id="PS50071">
    <property type="entry name" value="HOMEOBOX_2"/>
    <property type="match status" value="1"/>
</dbReference>
<evidence type="ECO:0000256" key="5">
    <source>
        <dbReference type="SAM" id="MobiDB-lite"/>
    </source>
</evidence>